<feature type="transmembrane region" description="Helical" evidence="6">
    <location>
        <begin position="45"/>
        <end position="65"/>
    </location>
</feature>
<feature type="transmembrane region" description="Helical" evidence="6">
    <location>
        <begin position="140"/>
        <end position="161"/>
    </location>
</feature>
<dbReference type="GO" id="GO:0005789">
    <property type="term" value="C:endoplasmic reticulum membrane"/>
    <property type="evidence" value="ECO:0007669"/>
    <property type="project" value="TreeGrafter"/>
</dbReference>
<feature type="transmembrane region" description="Helical" evidence="6">
    <location>
        <begin position="431"/>
        <end position="447"/>
    </location>
</feature>
<feature type="transmembrane region" description="Helical" evidence="6">
    <location>
        <begin position="181"/>
        <end position="201"/>
    </location>
</feature>
<proteinExistence type="predicted"/>
<evidence type="ECO:0000256" key="3">
    <source>
        <dbReference type="ARBA" id="ARBA00022692"/>
    </source>
</evidence>
<dbReference type="EMBL" id="HBGS01027716">
    <property type="protein sequence ID" value="CAD9422755.1"/>
    <property type="molecule type" value="Transcribed_RNA"/>
</dbReference>
<keyword evidence="7" id="KW-0732">Signal</keyword>
<evidence type="ECO:0000256" key="4">
    <source>
        <dbReference type="ARBA" id="ARBA00022989"/>
    </source>
</evidence>
<feature type="transmembrane region" description="Helical" evidence="6">
    <location>
        <begin position="376"/>
        <end position="393"/>
    </location>
</feature>
<evidence type="ECO:0000256" key="2">
    <source>
        <dbReference type="ARBA" id="ARBA00022448"/>
    </source>
</evidence>
<dbReference type="AlphaFoldDB" id="A0A7S2CE74"/>
<name>A0A7S2CE74_9STRA</name>
<protein>
    <recommendedName>
        <fullName evidence="9">Adenosine 3'-phospho 5'-phosphosulfate transporter 1</fullName>
    </recommendedName>
</protein>
<dbReference type="InterPro" id="IPR013657">
    <property type="entry name" value="SCL35B1-4/HUT1"/>
</dbReference>
<reference evidence="8" key="1">
    <citation type="submission" date="2021-01" db="EMBL/GenBank/DDBJ databases">
        <authorList>
            <person name="Corre E."/>
            <person name="Pelletier E."/>
            <person name="Niang G."/>
            <person name="Scheremetjew M."/>
            <person name="Finn R."/>
            <person name="Kale V."/>
            <person name="Holt S."/>
            <person name="Cochrane G."/>
            <person name="Meng A."/>
            <person name="Brown T."/>
            <person name="Cohen L."/>
        </authorList>
    </citation>
    <scope>NUCLEOTIDE SEQUENCE</scope>
    <source>
        <strain evidence="8">CCMP1381</strain>
    </source>
</reference>
<accession>A0A7S2CE74</accession>
<dbReference type="Pfam" id="PF08449">
    <property type="entry name" value="UAA"/>
    <property type="match status" value="1"/>
</dbReference>
<dbReference type="PANTHER" id="PTHR10778">
    <property type="entry name" value="SOLUTE CARRIER FAMILY 35 MEMBER B"/>
    <property type="match status" value="1"/>
</dbReference>
<sequence length="478" mass="54682">MFLRAFVVFEVISLCVALDESPSEVQQTMRHVSRAVSADDAGTELFILATNFLLYIALVIITYLLQKMYFPHSIEKVAAPQTTMEGCSELEMEPLTNEENGISMPTRKLPRASSLNEFAKMIEFQNVNAEDMKTMTKKGVLNRLAFCVMGLNVSFLIWGVLQERMLTQPYNDGEYFSSSYGLVFLNRLGGFIISGLMLYAFKPPHTEAIIYEFSFPSVSNMLSSWCQYEALKYISFPTAMLFKCFKLVPIMLMGKYLGNKTYPAYDYVVSLLIGFGIALFMISTEDMEFGMDSIGTPETWSGTMCGLMLLGFFLLFDSFTGQWQSRMFHQNECLSPFHMMFAVNTFSMVFSFITLVHTKELQPFWEFVVRHPEMHFHVMVFSVCSTVGQLFIFKTIQNFGAVVFAIIMNVRVILSIFVSCVLYSHTISSEGMFGLFIVFASVAYRTQRKTRGKDLIHWRASQDQGTEWFHEVHEHVDM</sequence>
<keyword evidence="4 6" id="KW-1133">Transmembrane helix</keyword>
<dbReference type="PANTHER" id="PTHR10778:SF13">
    <property type="entry name" value="ADENOSINE 3'-PHOSPHO 5'-PHOSPHOSULFATE TRANSPORTER 1"/>
    <property type="match status" value="1"/>
</dbReference>
<feature type="transmembrane region" description="Helical" evidence="6">
    <location>
        <begin position="337"/>
        <end position="356"/>
    </location>
</feature>
<evidence type="ECO:0000256" key="7">
    <source>
        <dbReference type="SAM" id="SignalP"/>
    </source>
</evidence>
<dbReference type="GO" id="GO:0000139">
    <property type="term" value="C:Golgi membrane"/>
    <property type="evidence" value="ECO:0007669"/>
    <property type="project" value="TreeGrafter"/>
</dbReference>
<dbReference type="GO" id="GO:0046964">
    <property type="term" value="F:3'-phosphoadenosine 5'-phosphosulfate transmembrane transporter activity"/>
    <property type="evidence" value="ECO:0007669"/>
    <property type="project" value="TreeGrafter"/>
</dbReference>
<feature type="transmembrane region" description="Helical" evidence="6">
    <location>
        <begin position="264"/>
        <end position="284"/>
    </location>
</feature>
<evidence type="ECO:0000256" key="6">
    <source>
        <dbReference type="SAM" id="Phobius"/>
    </source>
</evidence>
<evidence type="ECO:0000256" key="1">
    <source>
        <dbReference type="ARBA" id="ARBA00004141"/>
    </source>
</evidence>
<keyword evidence="2" id="KW-0813">Transport</keyword>
<evidence type="ECO:0008006" key="9">
    <source>
        <dbReference type="Google" id="ProtNLM"/>
    </source>
</evidence>
<feature type="transmembrane region" description="Helical" evidence="6">
    <location>
        <begin position="400"/>
        <end position="425"/>
    </location>
</feature>
<comment type="subcellular location">
    <subcellularLocation>
        <location evidence="1">Membrane</location>
        <topology evidence="1">Multi-pass membrane protein</topology>
    </subcellularLocation>
</comment>
<feature type="chain" id="PRO_5031336789" description="Adenosine 3'-phospho 5'-phosphosulfate transporter 1" evidence="7">
    <location>
        <begin position="18"/>
        <end position="478"/>
    </location>
</feature>
<evidence type="ECO:0000256" key="5">
    <source>
        <dbReference type="ARBA" id="ARBA00023136"/>
    </source>
</evidence>
<gene>
    <name evidence="8" type="ORF">DSPE1174_LOCUS14034</name>
</gene>
<keyword evidence="3 6" id="KW-0812">Transmembrane</keyword>
<feature type="signal peptide" evidence="7">
    <location>
        <begin position="1"/>
        <end position="17"/>
    </location>
</feature>
<organism evidence="8">
    <name type="scientific">Octactis speculum</name>
    <dbReference type="NCBI Taxonomy" id="3111310"/>
    <lineage>
        <taxon>Eukaryota</taxon>
        <taxon>Sar</taxon>
        <taxon>Stramenopiles</taxon>
        <taxon>Ochrophyta</taxon>
        <taxon>Dictyochophyceae</taxon>
        <taxon>Dictyochales</taxon>
        <taxon>Dictyochaceae</taxon>
        <taxon>Octactis</taxon>
    </lineage>
</organism>
<keyword evidence="5 6" id="KW-0472">Membrane</keyword>
<feature type="transmembrane region" description="Helical" evidence="6">
    <location>
        <begin position="299"/>
        <end position="316"/>
    </location>
</feature>
<evidence type="ECO:0000313" key="8">
    <source>
        <dbReference type="EMBL" id="CAD9422755.1"/>
    </source>
</evidence>